<dbReference type="EC" id="2.7.4.9" evidence="8"/>
<evidence type="ECO:0000256" key="6">
    <source>
        <dbReference type="ARBA" id="ARBA00022840"/>
    </source>
</evidence>
<reference evidence="10 11" key="2">
    <citation type="journal article" date="2011" name="ISME J.">
        <title>RNA-seq reveals cooperative metabolic interactions between two termite-gut spirochete species in co-culture.</title>
        <authorList>
            <person name="Rosenthal A.Z."/>
            <person name="Matson E.G."/>
            <person name="Eldar A."/>
            <person name="Leadbetter J.R."/>
        </authorList>
    </citation>
    <scope>NUCLEOTIDE SEQUENCE [LARGE SCALE GENOMIC DNA]</scope>
    <source>
        <strain evidence="11">ATCC BAA-888 / DSM 13862 / ZAS-9</strain>
    </source>
</reference>
<dbReference type="InterPro" id="IPR039430">
    <property type="entry name" value="Thymidylate_kin-like_dom"/>
</dbReference>
<evidence type="ECO:0000313" key="11">
    <source>
        <dbReference type="Proteomes" id="UP000009222"/>
    </source>
</evidence>
<dbReference type="SUPFAM" id="SSF52540">
    <property type="entry name" value="P-loop containing nucleoside triphosphate hydrolases"/>
    <property type="match status" value="1"/>
</dbReference>
<evidence type="ECO:0000256" key="3">
    <source>
        <dbReference type="ARBA" id="ARBA00022727"/>
    </source>
</evidence>
<dbReference type="KEGG" id="taz:TREAZ_0555"/>
<organism evidence="10 11">
    <name type="scientific">Leadbettera azotonutricia (strain ATCC BAA-888 / DSM 13862 / ZAS-9)</name>
    <name type="common">Treponema azotonutricium</name>
    <dbReference type="NCBI Taxonomy" id="545695"/>
    <lineage>
        <taxon>Bacteria</taxon>
        <taxon>Pseudomonadati</taxon>
        <taxon>Spirochaetota</taxon>
        <taxon>Spirochaetia</taxon>
        <taxon>Spirochaetales</taxon>
        <taxon>Breznakiellaceae</taxon>
        <taxon>Leadbettera</taxon>
    </lineage>
</organism>
<dbReference type="STRING" id="545695.TREAZ_0555"/>
<dbReference type="PROSITE" id="PS01331">
    <property type="entry name" value="THYMIDYLATE_KINASE"/>
    <property type="match status" value="1"/>
</dbReference>
<dbReference type="GO" id="GO:0006233">
    <property type="term" value="P:dTDP biosynthetic process"/>
    <property type="evidence" value="ECO:0007669"/>
    <property type="project" value="InterPro"/>
</dbReference>
<evidence type="ECO:0000256" key="2">
    <source>
        <dbReference type="ARBA" id="ARBA00022679"/>
    </source>
</evidence>
<reference evidence="11" key="1">
    <citation type="submission" date="2009-12" db="EMBL/GenBank/DDBJ databases">
        <title>Complete sequence of Treponema azotonutricium strain ZAS-9.</title>
        <authorList>
            <person name="Tetu S.G."/>
            <person name="Matson E."/>
            <person name="Ren Q."/>
            <person name="Seshadri R."/>
            <person name="Elbourne L."/>
            <person name="Hassan K.A."/>
            <person name="Durkin A."/>
            <person name="Radune D."/>
            <person name="Mohamoud Y."/>
            <person name="Shay R."/>
            <person name="Jin S."/>
            <person name="Zhang X."/>
            <person name="Lucey K."/>
            <person name="Ballor N.R."/>
            <person name="Ottesen E."/>
            <person name="Rosenthal R."/>
            <person name="Allen A."/>
            <person name="Leadbetter J.R."/>
            <person name="Paulsen I.T."/>
        </authorList>
    </citation>
    <scope>NUCLEOTIDE SEQUENCE [LARGE SCALE GENOMIC DNA]</scope>
    <source>
        <strain evidence="11">ATCC BAA-888 / DSM 13862 / ZAS-9</strain>
    </source>
</reference>
<dbReference type="GO" id="GO:0006235">
    <property type="term" value="P:dTTP biosynthetic process"/>
    <property type="evidence" value="ECO:0007669"/>
    <property type="project" value="UniProtKB-UniRule"/>
</dbReference>
<dbReference type="Pfam" id="PF02223">
    <property type="entry name" value="Thymidylate_kin"/>
    <property type="match status" value="1"/>
</dbReference>
<name>F5YBM1_LEAAZ</name>
<dbReference type="eggNOG" id="COG0125">
    <property type="taxonomic scope" value="Bacteria"/>
</dbReference>
<evidence type="ECO:0000256" key="7">
    <source>
        <dbReference type="ARBA" id="ARBA00048743"/>
    </source>
</evidence>
<dbReference type="OrthoDB" id="9774907at2"/>
<proteinExistence type="inferred from homology"/>
<sequence length="213" mass="24094">MEILTNFAVFEGGDGSGTTTQLKLLKEHFSLAGKGLPSFYDTFEPTDSPIGRIIRSGLKHETALKPETIACLFAADRSEHLYEKNGIIERCARGELVVSDRYIPSSLVYQGITCGEELPSYLNKDFPCPEVIFFFDLDPETAQKRMETRASKDIFEELEFQIRVRSLYKAMLPRFRDQGVRIEIIDASKSPGEVAALVWRALQKMLIFKGFVL</sequence>
<dbReference type="Proteomes" id="UP000009222">
    <property type="component" value="Chromosome"/>
</dbReference>
<dbReference type="RefSeq" id="WP_015711397.1">
    <property type="nucleotide sequence ID" value="NC_015577.1"/>
</dbReference>
<comment type="similarity">
    <text evidence="1 8">Belongs to the thymidylate kinase family.</text>
</comment>
<dbReference type="EMBL" id="CP001841">
    <property type="protein sequence ID" value="AEF82818.1"/>
    <property type="molecule type" value="Genomic_DNA"/>
</dbReference>
<dbReference type="HOGENOM" id="CLU_049131_0_2_12"/>
<evidence type="ECO:0000256" key="4">
    <source>
        <dbReference type="ARBA" id="ARBA00022741"/>
    </source>
</evidence>
<keyword evidence="3 8" id="KW-0545">Nucleotide biosynthesis</keyword>
<dbReference type="FunCoup" id="F5YBM1">
    <property type="interactions" value="275"/>
</dbReference>
<evidence type="ECO:0000259" key="9">
    <source>
        <dbReference type="Pfam" id="PF02223"/>
    </source>
</evidence>
<dbReference type="InterPro" id="IPR018094">
    <property type="entry name" value="Thymidylate_kinase"/>
</dbReference>
<dbReference type="HAMAP" id="MF_00165">
    <property type="entry name" value="Thymidylate_kinase"/>
    <property type="match status" value="1"/>
</dbReference>
<evidence type="ECO:0000256" key="1">
    <source>
        <dbReference type="ARBA" id="ARBA00009776"/>
    </source>
</evidence>
<dbReference type="GO" id="GO:0004798">
    <property type="term" value="F:dTMP kinase activity"/>
    <property type="evidence" value="ECO:0007669"/>
    <property type="project" value="UniProtKB-UniRule"/>
</dbReference>
<comment type="function">
    <text evidence="8">Phosphorylation of dTMP to form dTDP in both de novo and salvage pathways of dTTP synthesis.</text>
</comment>
<dbReference type="InterPro" id="IPR027417">
    <property type="entry name" value="P-loop_NTPase"/>
</dbReference>
<dbReference type="CDD" id="cd01672">
    <property type="entry name" value="TMPK"/>
    <property type="match status" value="1"/>
</dbReference>
<comment type="caution">
    <text evidence="8">Lacks conserved residue(s) required for the propagation of feature annotation.</text>
</comment>
<dbReference type="GO" id="GO:0005524">
    <property type="term" value="F:ATP binding"/>
    <property type="evidence" value="ECO:0007669"/>
    <property type="project" value="UniProtKB-UniRule"/>
</dbReference>
<evidence type="ECO:0000313" key="10">
    <source>
        <dbReference type="EMBL" id="AEF82818.1"/>
    </source>
</evidence>
<dbReference type="NCBIfam" id="TIGR00041">
    <property type="entry name" value="DTMP_kinase"/>
    <property type="match status" value="1"/>
</dbReference>
<dbReference type="Gene3D" id="3.40.50.300">
    <property type="entry name" value="P-loop containing nucleotide triphosphate hydrolases"/>
    <property type="match status" value="1"/>
</dbReference>
<dbReference type="PANTHER" id="PTHR10344:SF4">
    <property type="entry name" value="UMP-CMP KINASE 2, MITOCHONDRIAL"/>
    <property type="match status" value="1"/>
</dbReference>
<accession>F5YBM1</accession>
<dbReference type="PANTHER" id="PTHR10344">
    <property type="entry name" value="THYMIDYLATE KINASE"/>
    <property type="match status" value="1"/>
</dbReference>
<keyword evidence="5 8" id="KW-0418">Kinase</keyword>
<feature type="domain" description="Thymidylate kinase-like" evidence="9">
    <location>
        <begin position="10"/>
        <end position="195"/>
    </location>
</feature>
<dbReference type="InterPro" id="IPR018095">
    <property type="entry name" value="Thymidylate_kin_CS"/>
</dbReference>
<keyword evidence="4 8" id="KW-0547">Nucleotide-binding</keyword>
<gene>
    <name evidence="8 10" type="primary">tmk</name>
    <name evidence="10" type="ordered locus">TREAZ_0555</name>
</gene>
<keyword evidence="11" id="KW-1185">Reference proteome</keyword>
<dbReference type="GO" id="GO:0006227">
    <property type="term" value="P:dUDP biosynthetic process"/>
    <property type="evidence" value="ECO:0007669"/>
    <property type="project" value="TreeGrafter"/>
</dbReference>
<dbReference type="AlphaFoldDB" id="F5YBM1"/>
<evidence type="ECO:0000256" key="5">
    <source>
        <dbReference type="ARBA" id="ARBA00022777"/>
    </source>
</evidence>
<protein>
    <recommendedName>
        <fullName evidence="8">Thymidylate kinase</fullName>
        <ecNumber evidence="8">2.7.4.9</ecNumber>
    </recommendedName>
    <alternativeName>
        <fullName evidence="8">dTMP kinase</fullName>
    </alternativeName>
</protein>
<dbReference type="GO" id="GO:0005737">
    <property type="term" value="C:cytoplasm"/>
    <property type="evidence" value="ECO:0007669"/>
    <property type="project" value="TreeGrafter"/>
</dbReference>
<dbReference type="InParanoid" id="F5YBM1"/>
<keyword evidence="6 8" id="KW-0067">ATP-binding</keyword>
<keyword evidence="2 8" id="KW-0808">Transferase</keyword>
<comment type="catalytic activity">
    <reaction evidence="7 8">
        <text>dTMP + ATP = dTDP + ADP</text>
        <dbReference type="Rhea" id="RHEA:13517"/>
        <dbReference type="ChEBI" id="CHEBI:30616"/>
        <dbReference type="ChEBI" id="CHEBI:58369"/>
        <dbReference type="ChEBI" id="CHEBI:63528"/>
        <dbReference type="ChEBI" id="CHEBI:456216"/>
        <dbReference type="EC" id="2.7.4.9"/>
    </reaction>
</comment>
<evidence type="ECO:0000256" key="8">
    <source>
        <dbReference type="HAMAP-Rule" id="MF_00165"/>
    </source>
</evidence>